<organism evidence="1 2">
    <name type="scientific">Haemaphysalis longicornis</name>
    <name type="common">Bush tick</name>
    <dbReference type="NCBI Taxonomy" id="44386"/>
    <lineage>
        <taxon>Eukaryota</taxon>
        <taxon>Metazoa</taxon>
        <taxon>Ecdysozoa</taxon>
        <taxon>Arthropoda</taxon>
        <taxon>Chelicerata</taxon>
        <taxon>Arachnida</taxon>
        <taxon>Acari</taxon>
        <taxon>Parasitiformes</taxon>
        <taxon>Ixodida</taxon>
        <taxon>Ixodoidea</taxon>
        <taxon>Ixodidae</taxon>
        <taxon>Haemaphysalinae</taxon>
        <taxon>Haemaphysalis</taxon>
    </lineage>
</organism>
<protein>
    <submittedName>
        <fullName evidence="1">Uncharacterized protein</fullName>
    </submittedName>
</protein>
<accession>A0A9J6H4D4</accession>
<proteinExistence type="predicted"/>
<dbReference type="OMA" id="TYSIKNC"/>
<evidence type="ECO:0000313" key="2">
    <source>
        <dbReference type="Proteomes" id="UP000821853"/>
    </source>
</evidence>
<dbReference type="AlphaFoldDB" id="A0A9J6H4D4"/>
<dbReference type="Proteomes" id="UP000821853">
    <property type="component" value="Chromosome 9"/>
</dbReference>
<name>A0A9J6H4D4_HAELO</name>
<gene>
    <name evidence="1" type="ORF">HPB48_018842</name>
</gene>
<dbReference type="OrthoDB" id="6782675at2759"/>
<dbReference type="EMBL" id="JABSTR010000011">
    <property type="protein sequence ID" value="KAH9382155.1"/>
    <property type="molecule type" value="Genomic_DNA"/>
</dbReference>
<dbReference type="VEuPathDB" id="VectorBase:HLOH_050915"/>
<keyword evidence="2" id="KW-1185">Reference proteome</keyword>
<evidence type="ECO:0000313" key="1">
    <source>
        <dbReference type="EMBL" id="KAH9382155.1"/>
    </source>
</evidence>
<reference evidence="1 2" key="1">
    <citation type="journal article" date="2020" name="Cell">
        <title>Large-Scale Comparative Analyses of Tick Genomes Elucidate Their Genetic Diversity and Vector Capacities.</title>
        <authorList>
            <consortium name="Tick Genome and Microbiome Consortium (TIGMIC)"/>
            <person name="Jia N."/>
            <person name="Wang J."/>
            <person name="Shi W."/>
            <person name="Du L."/>
            <person name="Sun Y."/>
            <person name="Zhan W."/>
            <person name="Jiang J.F."/>
            <person name="Wang Q."/>
            <person name="Zhang B."/>
            <person name="Ji P."/>
            <person name="Bell-Sakyi L."/>
            <person name="Cui X.M."/>
            <person name="Yuan T.T."/>
            <person name="Jiang B.G."/>
            <person name="Yang W.F."/>
            <person name="Lam T.T."/>
            <person name="Chang Q.C."/>
            <person name="Ding S.J."/>
            <person name="Wang X.J."/>
            <person name="Zhu J.G."/>
            <person name="Ruan X.D."/>
            <person name="Zhao L."/>
            <person name="Wei J.T."/>
            <person name="Ye R.Z."/>
            <person name="Que T.C."/>
            <person name="Du C.H."/>
            <person name="Zhou Y.H."/>
            <person name="Cheng J.X."/>
            <person name="Dai P.F."/>
            <person name="Guo W.B."/>
            <person name="Han X.H."/>
            <person name="Huang E.J."/>
            <person name="Li L.F."/>
            <person name="Wei W."/>
            <person name="Gao Y.C."/>
            <person name="Liu J.Z."/>
            <person name="Shao H.Z."/>
            <person name="Wang X."/>
            <person name="Wang C.C."/>
            <person name="Yang T.C."/>
            <person name="Huo Q.B."/>
            <person name="Li W."/>
            <person name="Chen H.Y."/>
            <person name="Chen S.E."/>
            <person name="Zhou L.G."/>
            <person name="Ni X.B."/>
            <person name="Tian J.H."/>
            <person name="Sheng Y."/>
            <person name="Liu T."/>
            <person name="Pan Y.S."/>
            <person name="Xia L.Y."/>
            <person name="Li J."/>
            <person name="Zhao F."/>
            <person name="Cao W.C."/>
        </authorList>
    </citation>
    <scope>NUCLEOTIDE SEQUENCE [LARGE SCALE GENOMIC DNA]</scope>
    <source>
        <strain evidence="1">HaeL-2018</strain>
    </source>
</reference>
<comment type="caution">
    <text evidence="1">The sequence shown here is derived from an EMBL/GenBank/DDBJ whole genome shotgun (WGS) entry which is preliminary data.</text>
</comment>
<sequence length="265" mass="29070">MYTYSIKNCIIPPEVSSLVGPMAPSKGHGMRLCRILRFEAWNQMTFFRDCLRAACFREAPPGGGHQRFHRDLRTATQLAEFLWLKVLASLPRKPPPARPSQKVHLVGTSDLPGPAKKVLSLGPKFCEHPSLDRTELLSLVRCNTSRTSSDDTNRCVSAGVDVLAREVKPHQAIRSGRAVSLLREAGLKLLQADKQGGFAVMPSALYNEKAGDAVLSNFRLVKDVQPSRVKKRAVQLCLDSGLVDLAASVKKANALNLSLFLCQDA</sequence>